<feature type="domain" description="Serpin" evidence="1">
    <location>
        <begin position="5"/>
        <end position="248"/>
    </location>
</feature>
<reference evidence="2 3" key="1">
    <citation type="journal article" date="2014" name="Genome Biol. Evol.">
        <title>The genome of the myxosporean Thelohanellus kitauei shows adaptations to nutrient acquisition within its fish host.</title>
        <authorList>
            <person name="Yang Y."/>
            <person name="Xiong J."/>
            <person name="Zhou Z."/>
            <person name="Huo F."/>
            <person name="Miao W."/>
            <person name="Ran C."/>
            <person name="Liu Y."/>
            <person name="Zhang J."/>
            <person name="Feng J."/>
            <person name="Wang M."/>
            <person name="Wang M."/>
            <person name="Wang L."/>
            <person name="Yao B."/>
        </authorList>
    </citation>
    <scope>NUCLEOTIDE SEQUENCE [LARGE SCALE GENOMIC DNA]</scope>
    <source>
        <strain evidence="2">Wuqing</strain>
    </source>
</reference>
<gene>
    <name evidence="2" type="ORF">RF11_14599</name>
</gene>
<dbReference type="EMBL" id="JWZT01001943">
    <property type="protein sequence ID" value="KII70869.1"/>
    <property type="molecule type" value="Genomic_DNA"/>
</dbReference>
<evidence type="ECO:0000259" key="1">
    <source>
        <dbReference type="Pfam" id="PF00079"/>
    </source>
</evidence>
<dbReference type="GO" id="GO:0005615">
    <property type="term" value="C:extracellular space"/>
    <property type="evidence" value="ECO:0007669"/>
    <property type="project" value="InterPro"/>
</dbReference>
<dbReference type="PANTHER" id="PTHR11461:SF357">
    <property type="entry name" value="SERINE PROTEASE INHIBITOR 27A"/>
    <property type="match status" value="1"/>
</dbReference>
<dbReference type="InterPro" id="IPR042178">
    <property type="entry name" value="Serpin_sf_1"/>
</dbReference>
<dbReference type="AlphaFoldDB" id="A0A0C2IZB3"/>
<dbReference type="InterPro" id="IPR000215">
    <property type="entry name" value="Serpin_fam"/>
</dbReference>
<comment type="caution">
    <text evidence="2">The sequence shown here is derived from an EMBL/GenBank/DDBJ whole genome shotgun (WGS) entry which is preliminary data.</text>
</comment>
<evidence type="ECO:0000313" key="2">
    <source>
        <dbReference type="EMBL" id="KII70869.1"/>
    </source>
</evidence>
<dbReference type="InterPro" id="IPR036186">
    <property type="entry name" value="Serpin_sf"/>
</dbReference>
<name>A0A0C2IZB3_THEKT</name>
<dbReference type="SUPFAM" id="SSF56574">
    <property type="entry name" value="Serpins"/>
    <property type="match status" value="1"/>
</dbReference>
<protein>
    <recommendedName>
        <fullName evidence="1">Serpin domain-containing protein</fullName>
    </recommendedName>
</protein>
<dbReference type="Pfam" id="PF00079">
    <property type="entry name" value="Serpin"/>
    <property type="match status" value="1"/>
</dbReference>
<dbReference type="OrthoDB" id="5962704at2759"/>
<keyword evidence="3" id="KW-1185">Reference proteome</keyword>
<dbReference type="Proteomes" id="UP000031668">
    <property type="component" value="Unassembled WGS sequence"/>
</dbReference>
<dbReference type="Gene3D" id="3.30.497.10">
    <property type="entry name" value="Antithrombin, subunit I, domain 2"/>
    <property type="match status" value="1"/>
</dbReference>
<dbReference type="GO" id="GO:0004867">
    <property type="term" value="F:serine-type endopeptidase inhibitor activity"/>
    <property type="evidence" value="ECO:0007669"/>
    <property type="project" value="InterPro"/>
</dbReference>
<dbReference type="PANTHER" id="PTHR11461">
    <property type="entry name" value="SERINE PROTEASE INHIBITOR, SERPIN"/>
    <property type="match status" value="1"/>
</dbReference>
<proteinExistence type="predicted"/>
<dbReference type="Gene3D" id="2.30.39.10">
    <property type="entry name" value="Alpha-1-antitrypsin, domain 1"/>
    <property type="match status" value="1"/>
</dbReference>
<evidence type="ECO:0000313" key="3">
    <source>
        <dbReference type="Proteomes" id="UP000031668"/>
    </source>
</evidence>
<organism evidence="2 3">
    <name type="scientific">Thelohanellus kitauei</name>
    <name type="common">Myxosporean</name>
    <dbReference type="NCBI Taxonomy" id="669202"/>
    <lineage>
        <taxon>Eukaryota</taxon>
        <taxon>Metazoa</taxon>
        <taxon>Cnidaria</taxon>
        <taxon>Myxozoa</taxon>
        <taxon>Myxosporea</taxon>
        <taxon>Bivalvulida</taxon>
        <taxon>Platysporina</taxon>
        <taxon>Myxobolidae</taxon>
        <taxon>Thelohanellus</taxon>
    </lineage>
</organism>
<sequence>MADIINEFTLKLANYLLTSNGEITTLSISGFITYLMLSLVNIGLRGSAKYQLSEFLDCNFSFIEISRTRNLIEYECLDSFRMEEFLKIGSGKSAIFHSKPPLQTFEQMALEAYEVELQAIDAKNEVLQYLAVNEWGKTLKDVPFFDILFEPQKTELSLLIVSENFVRFQWRLPFNEKSTTKGTFTDMYLQNYEVEMMRMVEYLRYYNDPELKALIVFVPLKEEHITGAVVLPYDGENIYDLLQTMNVKMI</sequence>
<accession>A0A0C2IZB3</accession>
<dbReference type="InterPro" id="IPR023796">
    <property type="entry name" value="Serpin_dom"/>
</dbReference>
<dbReference type="InterPro" id="IPR042185">
    <property type="entry name" value="Serpin_sf_2"/>
</dbReference>